<organism evidence="6 7">
    <name type="scientific">Muricoccus roseus</name>
    <dbReference type="NCBI Taxonomy" id="198092"/>
    <lineage>
        <taxon>Bacteria</taxon>
        <taxon>Pseudomonadati</taxon>
        <taxon>Pseudomonadota</taxon>
        <taxon>Alphaproteobacteria</taxon>
        <taxon>Acetobacterales</taxon>
        <taxon>Roseomonadaceae</taxon>
        <taxon>Muricoccus</taxon>
    </lineage>
</organism>
<dbReference type="InterPro" id="IPR000709">
    <property type="entry name" value="Leu_Ile_Val-bd"/>
</dbReference>
<name>A0A1M6FKR4_9PROT</name>
<keyword evidence="7" id="KW-1185">Reference proteome</keyword>
<dbReference type="OrthoDB" id="9791590at2"/>
<evidence type="ECO:0000256" key="2">
    <source>
        <dbReference type="ARBA" id="ARBA00022448"/>
    </source>
</evidence>
<feature type="domain" description="Leucine-binding protein" evidence="5">
    <location>
        <begin position="27"/>
        <end position="380"/>
    </location>
</feature>
<dbReference type="Proteomes" id="UP000184387">
    <property type="component" value="Unassembled WGS sequence"/>
</dbReference>
<dbReference type="SUPFAM" id="SSF53822">
    <property type="entry name" value="Periplasmic binding protein-like I"/>
    <property type="match status" value="1"/>
</dbReference>
<dbReference type="PRINTS" id="PR00337">
    <property type="entry name" value="LEUILEVALBP"/>
</dbReference>
<dbReference type="AlphaFoldDB" id="A0A1M6FKR4"/>
<dbReference type="Pfam" id="PF13458">
    <property type="entry name" value="Peripla_BP_6"/>
    <property type="match status" value="1"/>
</dbReference>
<dbReference type="PANTHER" id="PTHR30483">
    <property type="entry name" value="LEUCINE-SPECIFIC-BINDING PROTEIN"/>
    <property type="match status" value="1"/>
</dbReference>
<comment type="similarity">
    <text evidence="1">Belongs to the leucine-binding protein family.</text>
</comment>
<dbReference type="Gene3D" id="3.40.50.2300">
    <property type="match status" value="2"/>
</dbReference>
<dbReference type="InterPro" id="IPR028082">
    <property type="entry name" value="Peripla_BP_I"/>
</dbReference>
<dbReference type="RefSeq" id="WP_073133170.1">
    <property type="nucleotide sequence ID" value="NZ_FQZF01000007.1"/>
</dbReference>
<evidence type="ECO:0000259" key="5">
    <source>
        <dbReference type="Pfam" id="PF13458"/>
    </source>
</evidence>
<evidence type="ECO:0000256" key="1">
    <source>
        <dbReference type="ARBA" id="ARBA00010062"/>
    </source>
</evidence>
<dbReference type="InterPro" id="IPR028081">
    <property type="entry name" value="Leu-bd"/>
</dbReference>
<proteinExistence type="inferred from homology"/>
<sequence length="391" mass="41202">MQRRVLLGATLAAAAAPGVLRAQAGKLRLGYMMAKSGPYVSLANTNEIAVDLAVEEINARGGINGLPLEVVKFDTAGEPRQATIALRRFAQDDGVLGVIGPFSSSEVRTTFPVGDREGLAQMSMASSAPGLSKGFAFGFRNTTDEGMVIEQVLAALKAKGLPTATGAAAYATDDVVSRSIGTDVVPALFRKFNVALRGSVTFQFAAFDLSPQVAQLKGMAPDIIGLGSPPEGAVNLSRELRRQGVSTRVIGGTTIADPELPRRMDGAGENLTIGTTFFPEVNDRTKAFAAEFARRTKAAGLPRNEPNQMDASVFDIVYLYAEAMKRGGVTGDAGKLAAERKAVRDALSGIKDLPLLEGSISFNADGDAVKPIYVLEVKSGHWSLLDTRMPG</sequence>
<dbReference type="EMBL" id="FQZF01000007">
    <property type="protein sequence ID" value="SHI98264.1"/>
    <property type="molecule type" value="Genomic_DNA"/>
</dbReference>
<dbReference type="PANTHER" id="PTHR30483:SF6">
    <property type="entry name" value="PERIPLASMIC BINDING PROTEIN OF ABC TRANSPORTER FOR NATURAL AMINO ACIDS"/>
    <property type="match status" value="1"/>
</dbReference>
<dbReference type="InterPro" id="IPR051010">
    <property type="entry name" value="BCAA_transport"/>
</dbReference>
<protein>
    <submittedName>
        <fullName evidence="6">Amino acid/amide ABC transporter substrate-binding protein, HAAT family</fullName>
    </submittedName>
</protein>
<dbReference type="STRING" id="198092.SAMN02745194_01486"/>
<accession>A0A1M6FKR4</accession>
<evidence type="ECO:0000256" key="3">
    <source>
        <dbReference type="ARBA" id="ARBA00022729"/>
    </source>
</evidence>
<keyword evidence="3" id="KW-0732">Signal</keyword>
<evidence type="ECO:0000256" key="4">
    <source>
        <dbReference type="ARBA" id="ARBA00022970"/>
    </source>
</evidence>
<evidence type="ECO:0000313" key="7">
    <source>
        <dbReference type="Proteomes" id="UP000184387"/>
    </source>
</evidence>
<keyword evidence="4" id="KW-0029">Amino-acid transport</keyword>
<keyword evidence="2" id="KW-0813">Transport</keyword>
<gene>
    <name evidence="6" type="ORF">SAMN02745194_01486</name>
</gene>
<dbReference type="GO" id="GO:0006865">
    <property type="term" value="P:amino acid transport"/>
    <property type="evidence" value="ECO:0007669"/>
    <property type="project" value="UniProtKB-KW"/>
</dbReference>
<evidence type="ECO:0000313" key="6">
    <source>
        <dbReference type="EMBL" id="SHI98264.1"/>
    </source>
</evidence>
<reference evidence="6 7" key="1">
    <citation type="submission" date="2016-11" db="EMBL/GenBank/DDBJ databases">
        <authorList>
            <person name="Jaros S."/>
            <person name="Januszkiewicz K."/>
            <person name="Wedrychowicz H."/>
        </authorList>
    </citation>
    <scope>NUCLEOTIDE SEQUENCE [LARGE SCALE GENOMIC DNA]</scope>
    <source>
        <strain evidence="6 7">DSM 14916</strain>
    </source>
</reference>